<dbReference type="EnsemblPlants" id="AVESA.00010b.r2.5CG0904370.1">
    <property type="protein sequence ID" value="AVESA.00010b.r2.5CG0904370.1.CDS"/>
    <property type="gene ID" value="AVESA.00010b.r2.5CG0904370"/>
</dbReference>
<evidence type="ECO:0000313" key="2">
    <source>
        <dbReference type="Proteomes" id="UP001732700"/>
    </source>
</evidence>
<proteinExistence type="predicted"/>
<keyword evidence="2" id="KW-1185">Reference proteome</keyword>
<reference evidence="1" key="2">
    <citation type="submission" date="2025-09" db="UniProtKB">
        <authorList>
            <consortium name="EnsemblPlants"/>
        </authorList>
    </citation>
    <scope>IDENTIFICATION</scope>
</reference>
<organism evidence="1 2">
    <name type="scientific">Avena sativa</name>
    <name type="common">Oat</name>
    <dbReference type="NCBI Taxonomy" id="4498"/>
    <lineage>
        <taxon>Eukaryota</taxon>
        <taxon>Viridiplantae</taxon>
        <taxon>Streptophyta</taxon>
        <taxon>Embryophyta</taxon>
        <taxon>Tracheophyta</taxon>
        <taxon>Spermatophyta</taxon>
        <taxon>Magnoliopsida</taxon>
        <taxon>Liliopsida</taxon>
        <taxon>Poales</taxon>
        <taxon>Poaceae</taxon>
        <taxon>BOP clade</taxon>
        <taxon>Pooideae</taxon>
        <taxon>Poodae</taxon>
        <taxon>Poeae</taxon>
        <taxon>Poeae Chloroplast Group 1 (Aveneae type)</taxon>
        <taxon>Aveninae</taxon>
        <taxon>Avena</taxon>
    </lineage>
</organism>
<accession>A0ACD5Y4F7</accession>
<name>A0ACD5Y4F7_AVESA</name>
<sequence>MSPKLWLFDFLSRPKDLESTTLAVGCWHIWEARNDVRNNQVVPNPKQTSLRAVAYIDMIQQNCFKPTPVTRRVTTQPQKWSPPPPGKVLVNVDPALFADRRCMAMGAVLRDHNGSFILAASEPLVGFSTPELAEALALRRAMLIAREQRVHQVIFESDCLSLINRLKSSNQDRSQVGSVVMDIRGQGSILHFGKKIAYLPDR</sequence>
<evidence type="ECO:0000313" key="1">
    <source>
        <dbReference type="EnsemblPlants" id="AVESA.00010b.r2.5CG0904370.1.CDS"/>
    </source>
</evidence>
<protein>
    <submittedName>
        <fullName evidence="1">Uncharacterized protein</fullName>
    </submittedName>
</protein>
<reference evidence="1" key="1">
    <citation type="submission" date="2021-05" db="EMBL/GenBank/DDBJ databases">
        <authorList>
            <person name="Scholz U."/>
            <person name="Mascher M."/>
            <person name="Fiebig A."/>
        </authorList>
    </citation>
    <scope>NUCLEOTIDE SEQUENCE [LARGE SCALE GENOMIC DNA]</scope>
</reference>
<dbReference type="Proteomes" id="UP001732700">
    <property type="component" value="Chromosome 5C"/>
</dbReference>